<proteinExistence type="predicted"/>
<evidence type="ECO:0000313" key="2">
    <source>
        <dbReference type="EMBL" id="KAK1926192.1"/>
    </source>
</evidence>
<evidence type="ECO:0000256" key="1">
    <source>
        <dbReference type="SAM" id="MobiDB-lite"/>
    </source>
</evidence>
<dbReference type="EMBL" id="JAODAN010000002">
    <property type="protein sequence ID" value="KAK1926192.1"/>
    <property type="molecule type" value="Genomic_DNA"/>
</dbReference>
<protein>
    <submittedName>
        <fullName evidence="2">Uncharacterized protein</fullName>
    </submittedName>
</protein>
<feature type="region of interest" description="Disordered" evidence="1">
    <location>
        <begin position="271"/>
        <end position="294"/>
    </location>
</feature>
<sequence length="294" mass="31859">MAEAFFRSGIRQCKGAKTHATGFRSERAQVVGTAGSIEVVQGSRGGDAGDDVRVSRMDLLTSSKVGLLKVQCRDDKGRDRCMRGVSVWCDDCKLNQRPDTLTAKERAIASPSPNRNANHVPPLAPSPVARKRPLMTMPGHPSAVVCPPRLQRYAKTPQASSDRGVDDIQHFDAARAARPAVHAGERDRAPRFSDASGYARDATDPWRALAQRRQGHVELAFRDDDYAQSLGRVEGSRRGTEGPRWVGARAKGRAAAWIRCKWGIRVNCARPEAGKSGGSQKPDDSALPVDALCG</sequence>
<evidence type="ECO:0000313" key="3">
    <source>
        <dbReference type="Proteomes" id="UP001182556"/>
    </source>
</evidence>
<feature type="region of interest" description="Disordered" evidence="1">
    <location>
        <begin position="176"/>
        <end position="199"/>
    </location>
</feature>
<comment type="caution">
    <text evidence="2">The sequence shown here is derived from an EMBL/GenBank/DDBJ whole genome shotgun (WGS) entry which is preliminary data.</text>
</comment>
<gene>
    <name evidence="2" type="ORF">DB88DRAFT_470796</name>
</gene>
<dbReference type="AlphaFoldDB" id="A0AAD9FTY9"/>
<organism evidence="2 3">
    <name type="scientific">Papiliotrema laurentii</name>
    <name type="common">Cryptococcus laurentii</name>
    <dbReference type="NCBI Taxonomy" id="5418"/>
    <lineage>
        <taxon>Eukaryota</taxon>
        <taxon>Fungi</taxon>
        <taxon>Dikarya</taxon>
        <taxon>Basidiomycota</taxon>
        <taxon>Agaricomycotina</taxon>
        <taxon>Tremellomycetes</taxon>
        <taxon>Tremellales</taxon>
        <taxon>Rhynchogastremaceae</taxon>
        <taxon>Papiliotrema</taxon>
    </lineage>
</organism>
<keyword evidence="3" id="KW-1185">Reference proteome</keyword>
<name>A0AAD9FTY9_PAPLA</name>
<accession>A0AAD9FTY9</accession>
<reference evidence="2" key="1">
    <citation type="submission" date="2023-02" db="EMBL/GenBank/DDBJ databases">
        <title>Identification and recombinant expression of a fungal hydrolase from Papiliotrema laurentii that hydrolyzes apple cutin and clears colloidal polyester polyurethane.</title>
        <authorList>
            <consortium name="DOE Joint Genome Institute"/>
            <person name="Roman V.A."/>
            <person name="Bojanowski C."/>
            <person name="Crable B.R."/>
            <person name="Wagner D.N."/>
            <person name="Hung C.S."/>
            <person name="Nadeau L.J."/>
            <person name="Schratz L."/>
            <person name="Haridas S."/>
            <person name="Pangilinan J."/>
            <person name="Lipzen A."/>
            <person name="Na H."/>
            <person name="Yan M."/>
            <person name="Ng V."/>
            <person name="Grigoriev I.V."/>
            <person name="Spatafora J.W."/>
            <person name="Barlow D."/>
            <person name="Biffinger J."/>
            <person name="Kelley-Loughnane N."/>
            <person name="Varaljay V.A."/>
            <person name="Crookes-Goodson W.J."/>
        </authorList>
    </citation>
    <scope>NUCLEOTIDE SEQUENCE</scope>
    <source>
        <strain evidence="2">5307AH</strain>
    </source>
</reference>
<dbReference type="Proteomes" id="UP001182556">
    <property type="component" value="Unassembled WGS sequence"/>
</dbReference>